<dbReference type="CDD" id="cd13241">
    <property type="entry name" value="PH2_Kalirin_Trio_p63RhoGEF"/>
    <property type="match status" value="1"/>
</dbReference>
<evidence type="ECO:0000256" key="11">
    <source>
        <dbReference type="ARBA" id="ARBA00023157"/>
    </source>
</evidence>
<dbReference type="SMART" id="SM00150">
    <property type="entry name" value="SPEC"/>
    <property type="match status" value="7"/>
</dbReference>
<dbReference type="Pfam" id="PF13716">
    <property type="entry name" value="CRAL_TRIO_2"/>
    <property type="match status" value="1"/>
</dbReference>
<evidence type="ECO:0000313" key="19">
    <source>
        <dbReference type="Ensembl" id="ENSSLUP00000054887.1"/>
    </source>
</evidence>
<feature type="region of interest" description="Disordered" evidence="14">
    <location>
        <begin position="1691"/>
        <end position="1734"/>
    </location>
</feature>
<dbReference type="SUPFAM" id="SSF52087">
    <property type="entry name" value="CRAL/TRIO domain"/>
    <property type="match status" value="1"/>
</dbReference>
<dbReference type="SMART" id="SM00326">
    <property type="entry name" value="SH3"/>
    <property type="match status" value="2"/>
</dbReference>
<organism evidence="19 20">
    <name type="scientific">Sander lucioperca</name>
    <name type="common">Pike-perch</name>
    <name type="synonym">Perca lucioperca</name>
    <dbReference type="NCBI Taxonomy" id="283035"/>
    <lineage>
        <taxon>Eukaryota</taxon>
        <taxon>Metazoa</taxon>
        <taxon>Chordata</taxon>
        <taxon>Craniata</taxon>
        <taxon>Vertebrata</taxon>
        <taxon>Euteleostomi</taxon>
        <taxon>Actinopterygii</taxon>
        <taxon>Neopterygii</taxon>
        <taxon>Teleostei</taxon>
        <taxon>Neoteleostei</taxon>
        <taxon>Acanthomorphata</taxon>
        <taxon>Eupercaria</taxon>
        <taxon>Perciformes</taxon>
        <taxon>Percoidei</taxon>
        <taxon>Percidae</taxon>
        <taxon>Luciopercinae</taxon>
        <taxon>Sander</taxon>
    </lineage>
</organism>
<dbReference type="SUPFAM" id="SSF46966">
    <property type="entry name" value="Spectrin repeat"/>
    <property type="match status" value="6"/>
</dbReference>
<dbReference type="FunFam" id="1.20.58.60:FF:000015">
    <property type="entry name" value="triple functional domain protein-like"/>
    <property type="match status" value="1"/>
</dbReference>
<feature type="compositionally biased region" description="Basic residues" evidence="14">
    <location>
        <begin position="1700"/>
        <end position="1711"/>
    </location>
</feature>
<dbReference type="InterPro" id="IPR011993">
    <property type="entry name" value="PH-like_dom_sf"/>
</dbReference>
<dbReference type="InterPro" id="IPR058918">
    <property type="entry name" value="KALRN/TRIO-like_spectrin"/>
</dbReference>
<dbReference type="FunFam" id="1.20.58.60:FF:000023">
    <property type="entry name" value="Kalirin RhoGEF kinase b"/>
    <property type="match status" value="1"/>
</dbReference>
<dbReference type="SMART" id="SM00233">
    <property type="entry name" value="PH"/>
    <property type="match status" value="2"/>
</dbReference>
<dbReference type="GO" id="GO:0019898">
    <property type="term" value="C:extrinsic component of membrane"/>
    <property type="evidence" value="ECO:0007669"/>
    <property type="project" value="TreeGrafter"/>
</dbReference>
<dbReference type="Gene3D" id="1.20.900.10">
    <property type="entry name" value="Dbl homology (DH) domain"/>
    <property type="match status" value="2"/>
</dbReference>
<evidence type="ECO:0000256" key="10">
    <source>
        <dbReference type="ARBA" id="ARBA00022840"/>
    </source>
</evidence>
<feature type="region of interest" description="Disordered" evidence="14">
    <location>
        <begin position="1"/>
        <end position="23"/>
    </location>
</feature>
<feature type="domain" description="PH" evidence="16">
    <location>
        <begin position="1390"/>
        <end position="1502"/>
    </location>
</feature>
<keyword evidence="13" id="KW-0175">Coiled coil</keyword>
<dbReference type="InterPro" id="IPR047053">
    <property type="entry name" value="Kalirin_TRIO_SH3_2"/>
</dbReference>
<proteinExistence type="predicted"/>
<dbReference type="FunFam" id="1.20.900.10:FF:000001">
    <property type="entry name" value="Guanine nucleotide exchange factor DBS"/>
    <property type="match status" value="1"/>
</dbReference>
<dbReference type="InterPro" id="IPR047054">
    <property type="entry name" value="Kalirin_TRIO_PH_1"/>
</dbReference>
<dbReference type="InterPro" id="IPR001849">
    <property type="entry name" value="PH_domain"/>
</dbReference>
<evidence type="ECO:0000256" key="1">
    <source>
        <dbReference type="ARBA" id="ARBA00004496"/>
    </source>
</evidence>
<keyword evidence="5" id="KW-0344">Guanine-nucleotide releasing factor</keyword>
<dbReference type="CDD" id="cd11852">
    <property type="entry name" value="SH3_Kalirin_1"/>
    <property type="match status" value="1"/>
</dbReference>
<keyword evidence="20" id="KW-1185">Reference proteome</keyword>
<keyword evidence="3" id="KW-0963">Cytoplasm</keyword>
<evidence type="ECO:0000259" key="18">
    <source>
        <dbReference type="PROSITE" id="PS50191"/>
    </source>
</evidence>
<dbReference type="CDD" id="cd00176">
    <property type="entry name" value="SPEC"/>
    <property type="match status" value="5"/>
</dbReference>
<dbReference type="GO" id="GO:0005085">
    <property type="term" value="F:guanyl-nucleotide exchange factor activity"/>
    <property type="evidence" value="ECO:0007669"/>
    <property type="project" value="UniProtKB-KW"/>
</dbReference>
<dbReference type="InterPro" id="IPR055251">
    <property type="entry name" value="SOS1_NGEF_PH"/>
</dbReference>
<feature type="domain" description="CRAL-TRIO" evidence="18">
    <location>
        <begin position="1"/>
        <end position="139"/>
    </location>
</feature>
<feature type="domain" description="DH" evidence="17">
    <location>
        <begin position="1756"/>
        <end position="1899"/>
    </location>
</feature>
<evidence type="ECO:0000256" key="14">
    <source>
        <dbReference type="SAM" id="MobiDB-lite"/>
    </source>
</evidence>
<dbReference type="GO" id="GO:0016301">
    <property type="term" value="F:kinase activity"/>
    <property type="evidence" value="ECO:0007669"/>
    <property type="project" value="UniProtKB-KW"/>
</dbReference>
<dbReference type="SUPFAM" id="SSF50044">
    <property type="entry name" value="SH3-domain"/>
    <property type="match status" value="2"/>
</dbReference>
<evidence type="ECO:0000256" key="13">
    <source>
        <dbReference type="SAM" id="Coils"/>
    </source>
</evidence>
<dbReference type="Pfam" id="PF00435">
    <property type="entry name" value="Spectrin"/>
    <property type="match status" value="4"/>
</dbReference>
<feature type="domain" description="DH" evidence="17">
    <location>
        <begin position="1203"/>
        <end position="1378"/>
    </location>
</feature>
<keyword evidence="4" id="KW-0597">Phosphoprotein</keyword>
<keyword evidence="10" id="KW-0067">ATP-binding</keyword>
<feature type="domain" description="PH" evidence="16">
    <location>
        <begin position="1943"/>
        <end position="2056"/>
    </location>
</feature>
<dbReference type="Pfam" id="PF23323">
    <property type="entry name" value="Spectrin_6"/>
    <property type="match status" value="1"/>
</dbReference>
<protein>
    <submittedName>
        <fullName evidence="19">Trio Rho guanine nucleotide exchange factor a</fullName>
    </submittedName>
</protein>
<dbReference type="InterPro" id="IPR002017">
    <property type="entry name" value="Spectrin_repeat"/>
</dbReference>
<comment type="subcellular location">
    <subcellularLocation>
        <location evidence="1">Cytoplasm</location>
    </subcellularLocation>
</comment>
<dbReference type="Ensembl" id="ENSSLUT00000056496.1">
    <property type="protein sequence ID" value="ENSSLUP00000054887.1"/>
    <property type="gene ID" value="ENSSLUG00000023596.1"/>
</dbReference>
<keyword evidence="6" id="KW-0808">Transferase</keyword>
<dbReference type="SMART" id="SM00516">
    <property type="entry name" value="SEC14"/>
    <property type="match status" value="1"/>
</dbReference>
<accession>A0A8D0AGN9</accession>
<dbReference type="FunFam" id="2.30.30.40:FF:000040">
    <property type="entry name" value="kalirin isoform X1"/>
    <property type="match status" value="1"/>
</dbReference>
<feature type="domain" description="SH3" evidence="15">
    <location>
        <begin position="1561"/>
        <end position="1626"/>
    </location>
</feature>
<dbReference type="CDD" id="cd11853">
    <property type="entry name" value="SH3_Kalirin_2"/>
    <property type="match status" value="1"/>
</dbReference>
<dbReference type="FunFam" id="1.20.58.60:FF:000032">
    <property type="entry name" value="Kalirin RhoGEF kinase b"/>
    <property type="match status" value="1"/>
</dbReference>
<keyword evidence="9" id="KW-0418">Kinase</keyword>
<evidence type="ECO:0000259" key="17">
    <source>
        <dbReference type="PROSITE" id="PS50010"/>
    </source>
</evidence>
<sequence length="2206" mass="252368">RDNYTYSGRDRRGGPVLTFPSRSNHDRIRTDDLRRLIAYLAGIPSEEVCKHGFTVIVDMRGSKWDSIKPLLKILQESFPSCIHVALIIKPDNFWQKQRTNFGSSKFEFETTMVSLEGLTKVVDPSQLTADFDGSLEYNHEEWIEVRVAFEEFSGHATQMLARLEEMQETVSRKDFPQDLEGARRMIEEHATLKKKVIKAPIEELDTEGQRLLQRIQSSDSSSGGMCNADTQGLVPRITQLLDKLHSTRQHLHQAWHVRKLQLDQCFQLRLFEQDAEKVGRCWESGAVIQHELQTQHNHFAMNCMNVYVNINRIMSVGNRLLESGHYASQQIKQISGQLEQEWKAFAAALDERSTLLEMSASFHQKCDQYMSNVDSWCKACGEVDLPSELQDLEDAIHHHQGLYEHITAAYSEVSQDGKALLDKLQRPLTPGSADSLTASANYSKAVHHVLDIIHEVLHHQRQLENIWQHRKVRLHQRLQLCVFQQDVQQVLDWIENHGEAFLSKHTGVGKSLHRARALQKRHEDFEEVAQNTYTNADKLLEAAEQLAQTGECDPEEIYQAAHQLEDRIQDFVRRVEQRKVLLDMSVAFHTHVKELWTWLEELQKELLDDVYAESVEAVQDLIKRFGQQQQTTLQVTVNVIKEGEDLIQQLRSYKYLKFDLDSAISSNKAPHNSSINHIESVLQQLDEAQAQMEELFQERKIKLELFLQLRIFERDAIDIISDLESWNEELTGQMNDFDTEDLTLAEQRLQHHADKALTMNNLTFDVIHQGQELLQYVNEVQASGVELLCDRDVDMATRVQDLLEFLHEKQQELDLAAEQHRRHLEQCVQLRHLQAEVKQVLGWIRNGESMLNAGLITASSLQEAEQLQREHEQFQHAIEKTHQSALQVQQKAEALLQANHYDMELIRDCAESVASHWQQLMLKMEDRLKLVNASVAFYKTSEQVCSVLESLEQEYKREEDWCGGADKLGPNCETDHVSPMISKHLEQKEAFLKACTLARRNADVFLKYMHRNSVNMPGMLSHVKAPEQQVKSKYQKTVMVKWLKENIMDKCRNSYLMHKWLKYALEWIHDTGEFYLSTHTSTGSSIHHTQELLKEHEDFHITAKQTKERVKLLIQLADGFCEKGHSHAGEIKKWVTAVDKRYRDFSLRMDKYRCSLEKALGISSDSNKDLQLDIIPATAPGSEVKLRDAAHELNEEKRKSARRKEFIMAELIQTEKAYVRDLRECMDTYLWEMTSGVEEIPPGIINKEHIIFGNMQDLFEFHHNIFLKELEKYEQLPEDVGHCFVTWADKFQMYVNYCKNKPDSTQLILEHAGNYFDEIQQRHRLANSISSYLIKPVQRITKYQLLLKELLTCCEEGKGEIKDGLEVMLSVPKKANDAMHLSMLEGFDENIESQGELILQESFQVWDPKTLIRKGRERHLFLFEMSLVFSKEVKDSNGRSKYIYKSKLFTSELGVTEHVEGDPCKFALWLGRTPTSDNKIVLKASSIENKQDWIKHIREVIQERTIHLRGALKEPIHIPKTTTAKDGEDLDSQGEGSSQPDTISLASRTSQNTLDSDKLSGGCELTVVIHDFMASNSNELTVRRGQTVEVLERCHDKPDWCLVRTTDRSPALEGLVPCSMLCIAHSRSSMEMEGIYNHKDTLSVCSNDSIMPGLSATLQPGHGIGSHTSPGPKRPGNTLRKWLTSPVRRLSSGKADGHVKKLAHKHKKSRDVRKSGEMTMGSQKDLDDSAATPQDETVEEVGGYTILLTCNVCPLSIYYILLELVETERDYVRDLGLVVEGYMSRMKEEGVPDDMKGKDKIVFGNIHQIYDWHKDFCLGELEKCLEDPDRLGPLFLKQERRLNMYVVYCQNKPKSEHIVSEYINTYFEELKQRLGHRLQITDLLIKPVQRIMKYQLLLKVGLLQYSRGRHSCSYFSSVEVMCILPKRCNDMMNVGRLQGFDGKIVAQGRLLLQDTFMVSDPEGSVIGRMKERRVFLFEQVVIFSEPLDKKGFSLPGFLYKNSIKVTDNYEETTESDPCKFILTSRSTNGTVESFVLHSSHPGVREVWILQISQILESQRNFLNAQTPTPASAVAPIPRATVGPLPSTPTSKPRPGAVSPMASPLATPAFICTYSFPCFLPVLQSESSSSSSVSTMLVTQDYMAVKEDEISVSQGEVVQILASNQQNMFLVFRAATEQGPAAEGWIPGFVLGHTSAIIPDCPEGSMK</sequence>
<feature type="compositionally biased region" description="Basic and acidic residues" evidence="14">
    <location>
        <begin position="1517"/>
        <end position="1527"/>
    </location>
</feature>
<feature type="domain" description="SH3" evidence="15">
    <location>
        <begin position="2130"/>
        <end position="2195"/>
    </location>
</feature>
<feature type="region of interest" description="Disordered" evidence="14">
    <location>
        <begin position="2073"/>
        <end position="2098"/>
    </location>
</feature>
<dbReference type="GO" id="GO:0007411">
    <property type="term" value="P:axon guidance"/>
    <property type="evidence" value="ECO:0007669"/>
    <property type="project" value="TreeGrafter"/>
</dbReference>
<dbReference type="Gene3D" id="3.40.525.10">
    <property type="entry name" value="CRAL-TRIO lipid binding domain"/>
    <property type="match status" value="1"/>
</dbReference>
<keyword evidence="11" id="KW-1015">Disulfide bond</keyword>
<feature type="compositionally biased region" description="Basic and acidic residues" evidence="14">
    <location>
        <begin position="1"/>
        <end position="13"/>
    </location>
</feature>
<dbReference type="CDD" id="cd00170">
    <property type="entry name" value="SEC14"/>
    <property type="match status" value="1"/>
</dbReference>
<dbReference type="CDD" id="cd13240">
    <property type="entry name" value="PH1_Kalirin_Trio_like"/>
    <property type="match status" value="1"/>
</dbReference>
<evidence type="ECO:0000256" key="5">
    <source>
        <dbReference type="ARBA" id="ARBA00022658"/>
    </source>
</evidence>
<dbReference type="InterPro" id="IPR051336">
    <property type="entry name" value="RhoGEF_Guanine_NuclExch_SF"/>
</dbReference>
<evidence type="ECO:0000256" key="8">
    <source>
        <dbReference type="ARBA" id="ARBA00022741"/>
    </source>
</evidence>
<dbReference type="CDD" id="cd00160">
    <property type="entry name" value="RhoGEF"/>
    <property type="match status" value="2"/>
</dbReference>
<dbReference type="Gene3D" id="2.30.30.40">
    <property type="entry name" value="SH3 Domains"/>
    <property type="match status" value="2"/>
</dbReference>
<dbReference type="InterPro" id="IPR018159">
    <property type="entry name" value="Spectrin/alpha-actinin"/>
</dbReference>
<dbReference type="Pfam" id="PF22697">
    <property type="entry name" value="SOS1_NGEF_PH"/>
    <property type="match status" value="2"/>
</dbReference>
<dbReference type="PROSITE" id="PS50002">
    <property type="entry name" value="SH3"/>
    <property type="match status" value="2"/>
</dbReference>
<dbReference type="Pfam" id="PF16609">
    <property type="entry name" value="SH3-RhoG_link"/>
    <property type="match status" value="1"/>
</dbReference>
<dbReference type="GeneTree" id="ENSGT00940000154766"/>
<keyword evidence="8" id="KW-0547">Nucleotide-binding</keyword>
<dbReference type="GO" id="GO:0005737">
    <property type="term" value="C:cytoplasm"/>
    <property type="evidence" value="ECO:0007669"/>
    <property type="project" value="UniProtKB-SubCell"/>
</dbReference>
<dbReference type="GO" id="GO:0005524">
    <property type="term" value="F:ATP binding"/>
    <property type="evidence" value="ECO:0007669"/>
    <property type="project" value="UniProtKB-KW"/>
</dbReference>
<dbReference type="SMART" id="SM00325">
    <property type="entry name" value="RhoGEF"/>
    <property type="match status" value="2"/>
</dbReference>
<dbReference type="InterPro" id="IPR000219">
    <property type="entry name" value="DH_dom"/>
</dbReference>
<evidence type="ECO:0000256" key="2">
    <source>
        <dbReference type="ARBA" id="ARBA00022443"/>
    </source>
</evidence>
<feature type="compositionally biased region" description="Polar residues" evidence="14">
    <location>
        <begin position="1534"/>
        <end position="1543"/>
    </location>
</feature>
<dbReference type="PANTHER" id="PTHR22826:SF106">
    <property type="entry name" value="TRIO, ISOFORM A"/>
    <property type="match status" value="1"/>
</dbReference>
<evidence type="ECO:0000259" key="15">
    <source>
        <dbReference type="PROSITE" id="PS50002"/>
    </source>
</evidence>
<dbReference type="Pfam" id="PF00621">
    <property type="entry name" value="RhoGEF"/>
    <property type="match status" value="2"/>
</dbReference>
<dbReference type="InterPro" id="IPR036865">
    <property type="entry name" value="CRAL-TRIO_dom_sf"/>
</dbReference>
<dbReference type="InterPro" id="IPR035899">
    <property type="entry name" value="DBL_dom_sf"/>
</dbReference>
<evidence type="ECO:0000256" key="4">
    <source>
        <dbReference type="ARBA" id="ARBA00022553"/>
    </source>
</evidence>
<dbReference type="PROSITE" id="PS50191">
    <property type="entry name" value="CRAL_TRIO"/>
    <property type="match status" value="1"/>
</dbReference>
<dbReference type="FunFam" id="1.20.58.60:FF:000034">
    <property type="entry name" value="kalirin isoform X2"/>
    <property type="match status" value="1"/>
</dbReference>
<dbReference type="PROSITE" id="PS50003">
    <property type="entry name" value="PH_DOMAIN"/>
    <property type="match status" value="2"/>
</dbReference>
<keyword evidence="7" id="KW-0677">Repeat</keyword>
<dbReference type="Pfam" id="PF23587">
    <property type="entry name" value="SH3_KALRN"/>
    <property type="match status" value="1"/>
</dbReference>
<dbReference type="Gene3D" id="1.20.58.60">
    <property type="match status" value="6"/>
</dbReference>
<evidence type="ECO:0000256" key="9">
    <source>
        <dbReference type="ARBA" id="ARBA00022777"/>
    </source>
</evidence>
<feature type="region of interest" description="Disordered" evidence="14">
    <location>
        <begin position="1517"/>
        <end position="1543"/>
    </location>
</feature>
<reference evidence="19" key="2">
    <citation type="submission" date="2025-09" db="UniProtKB">
        <authorList>
            <consortium name="Ensembl"/>
        </authorList>
    </citation>
    <scope>IDENTIFICATION</scope>
</reference>
<evidence type="ECO:0000256" key="7">
    <source>
        <dbReference type="ARBA" id="ARBA00022737"/>
    </source>
</evidence>
<feature type="coiled-coil region" evidence="13">
    <location>
        <begin position="675"/>
        <end position="705"/>
    </location>
</feature>
<dbReference type="SUPFAM" id="SSF48065">
    <property type="entry name" value="DBL homology domain (DH-domain)"/>
    <property type="match status" value="2"/>
</dbReference>
<dbReference type="FunFam" id="2.30.30.40:FF:000038">
    <property type="entry name" value="kalirin isoform X1"/>
    <property type="match status" value="1"/>
</dbReference>
<dbReference type="InterPro" id="IPR028570">
    <property type="entry name" value="Kalirin_TRIO_SH3_1"/>
</dbReference>
<dbReference type="InterPro" id="IPR001251">
    <property type="entry name" value="CRAL-TRIO_dom"/>
</dbReference>
<dbReference type="FunFam" id="1.20.900.10:FF:000008">
    <property type="entry name" value="rho guanine nucleotide exchange factor 25"/>
    <property type="match status" value="1"/>
</dbReference>
<evidence type="ECO:0000256" key="12">
    <source>
        <dbReference type="PROSITE-ProRule" id="PRU00192"/>
    </source>
</evidence>
<reference evidence="19" key="1">
    <citation type="submission" date="2025-08" db="UniProtKB">
        <authorList>
            <consortium name="Ensembl"/>
        </authorList>
    </citation>
    <scope>IDENTIFICATION</scope>
</reference>
<evidence type="ECO:0000313" key="20">
    <source>
        <dbReference type="Proteomes" id="UP000694568"/>
    </source>
</evidence>
<dbReference type="SUPFAM" id="SSF50729">
    <property type="entry name" value="PH domain-like"/>
    <property type="match status" value="2"/>
</dbReference>
<evidence type="ECO:0000259" key="16">
    <source>
        <dbReference type="PROSITE" id="PS50003"/>
    </source>
</evidence>
<dbReference type="PANTHER" id="PTHR22826">
    <property type="entry name" value="RHO GUANINE EXCHANGE FACTOR-RELATED"/>
    <property type="match status" value="1"/>
</dbReference>
<evidence type="ECO:0000256" key="6">
    <source>
        <dbReference type="ARBA" id="ARBA00022679"/>
    </source>
</evidence>
<dbReference type="Proteomes" id="UP000694568">
    <property type="component" value="Unplaced"/>
</dbReference>
<dbReference type="InterPro" id="IPR036028">
    <property type="entry name" value="SH3-like_dom_sf"/>
</dbReference>
<name>A0A8D0AGN9_SANLU</name>
<dbReference type="PROSITE" id="PS50010">
    <property type="entry name" value="DH_2"/>
    <property type="match status" value="2"/>
</dbReference>
<dbReference type="FunFam" id="2.30.29.30:FF:000040">
    <property type="entry name" value="Kalirin RhoGEF kinase b"/>
    <property type="match status" value="1"/>
</dbReference>
<dbReference type="Gene3D" id="2.30.29.30">
    <property type="entry name" value="Pleckstrin-homology domain (PH domain)/Phosphotyrosine-binding domain (PTB)"/>
    <property type="match status" value="2"/>
</dbReference>
<gene>
    <name evidence="19" type="primary">LOC116041222</name>
</gene>
<keyword evidence="2 12" id="KW-0728">SH3 domain</keyword>
<dbReference type="InterPro" id="IPR001452">
    <property type="entry name" value="SH3_domain"/>
</dbReference>
<evidence type="ECO:0000256" key="3">
    <source>
        <dbReference type="ARBA" id="ARBA00022490"/>
    </source>
</evidence>
<dbReference type="Pfam" id="PF00018">
    <property type="entry name" value="SH3_1"/>
    <property type="match status" value="1"/>
</dbReference>